<dbReference type="InterPro" id="IPR006076">
    <property type="entry name" value="FAD-dep_OxRdtase"/>
</dbReference>
<dbReference type="SUPFAM" id="SSF51905">
    <property type="entry name" value="FAD/NAD(P)-binding domain"/>
    <property type="match status" value="1"/>
</dbReference>
<keyword evidence="3" id="KW-1185">Reference proteome</keyword>
<feature type="domain" description="FAD dependent oxidoreductase" evidence="1">
    <location>
        <begin position="43"/>
        <end position="409"/>
    </location>
</feature>
<dbReference type="RefSeq" id="WP_204797132.1">
    <property type="nucleotide sequence ID" value="NZ_JACDTV010000003.1"/>
</dbReference>
<dbReference type="Gene3D" id="3.50.50.60">
    <property type="entry name" value="FAD/NAD(P)-binding domain"/>
    <property type="match status" value="1"/>
</dbReference>
<dbReference type="PANTHER" id="PTHR13847:SF281">
    <property type="entry name" value="FAD DEPENDENT OXIDOREDUCTASE DOMAIN-CONTAINING PROTEIN"/>
    <property type="match status" value="1"/>
</dbReference>
<sequence length="475" mass="51163">MTAAVSPGLVERALADAAPRTYWLDDPDRPAPLSPLAGRARADLVVVGGGYTGLWTALLARARHPSASVVLLEAGECGGQGSGRNGGFAAASLTHGFGNGLERWPEELDRLDRLGAENLREIGASIAALGIDCDWREVGELTVATRAHHVAELEELAAALVEHGGEASWLDAAEAQAQVASPTYLGALSEPTGLALVEPARLAWGLRRACLEAGVVVHESTRVVGLERSGVGVELSTLGPQGAGRVRAGRVALATNAFPPLLRRLRLMTVPVYDHVLMTEPLTPDQLASIGWSGRQGVGDAANQFHYYRLTRDDRILWGGYDAVYHWGSRIDASLEQREQTHRLLAEHFLETFPQLAGIRFTHRWGGVIDTCTRFSAFFGTAVSGRVGYALGYTGLGVGASRFGAQVVLDLLDGADTERTRLRMVRERPLPFPPEPLRSVGINLTRWSLDRADRRGGRRNLWLRGLDAAGLGFDS</sequence>
<evidence type="ECO:0000259" key="1">
    <source>
        <dbReference type="Pfam" id="PF01266"/>
    </source>
</evidence>
<name>A0ABS2M6P0_9ACTN</name>
<gene>
    <name evidence="2" type="ORF">JOE61_000673</name>
</gene>
<dbReference type="Proteomes" id="UP000732378">
    <property type="component" value="Unassembled WGS sequence"/>
</dbReference>
<dbReference type="Gene3D" id="3.30.9.10">
    <property type="entry name" value="D-Amino Acid Oxidase, subunit A, domain 2"/>
    <property type="match status" value="1"/>
</dbReference>
<dbReference type="Pfam" id="PF01266">
    <property type="entry name" value="DAO"/>
    <property type="match status" value="1"/>
</dbReference>
<evidence type="ECO:0000313" key="3">
    <source>
        <dbReference type="Proteomes" id="UP000732378"/>
    </source>
</evidence>
<accession>A0ABS2M6P0</accession>
<reference evidence="2 3" key="1">
    <citation type="submission" date="2021-01" db="EMBL/GenBank/DDBJ databases">
        <title>Sequencing the genomes of 1000 actinobacteria strains.</title>
        <authorList>
            <person name="Klenk H.-P."/>
        </authorList>
    </citation>
    <scope>NUCLEOTIDE SEQUENCE [LARGE SCALE GENOMIC DNA]</scope>
    <source>
        <strain evidence="2 3">DSM 18239</strain>
    </source>
</reference>
<protein>
    <submittedName>
        <fullName evidence="2">Glycine/D-amino acid oxidase-like deaminating enzyme</fullName>
    </submittedName>
</protein>
<evidence type="ECO:0000313" key="2">
    <source>
        <dbReference type="EMBL" id="MBM7506859.1"/>
    </source>
</evidence>
<dbReference type="InterPro" id="IPR036188">
    <property type="entry name" value="FAD/NAD-bd_sf"/>
</dbReference>
<proteinExistence type="predicted"/>
<organism evidence="2 3">
    <name type="scientific">Nocardioides salarius</name>
    <dbReference type="NCBI Taxonomy" id="374513"/>
    <lineage>
        <taxon>Bacteria</taxon>
        <taxon>Bacillati</taxon>
        <taxon>Actinomycetota</taxon>
        <taxon>Actinomycetes</taxon>
        <taxon>Propionibacteriales</taxon>
        <taxon>Nocardioidaceae</taxon>
        <taxon>Nocardioides</taxon>
    </lineage>
</organism>
<comment type="caution">
    <text evidence="2">The sequence shown here is derived from an EMBL/GenBank/DDBJ whole genome shotgun (WGS) entry which is preliminary data.</text>
</comment>
<dbReference type="PANTHER" id="PTHR13847">
    <property type="entry name" value="SARCOSINE DEHYDROGENASE-RELATED"/>
    <property type="match status" value="1"/>
</dbReference>
<dbReference type="EMBL" id="JAFBBZ010000001">
    <property type="protein sequence ID" value="MBM7506859.1"/>
    <property type="molecule type" value="Genomic_DNA"/>
</dbReference>